<dbReference type="RefSeq" id="WP_168449504.1">
    <property type="nucleotide sequence ID" value="NZ_JAAWWK010000002.1"/>
</dbReference>
<evidence type="ECO:0000256" key="5">
    <source>
        <dbReference type="ARBA" id="ARBA00023284"/>
    </source>
</evidence>
<sequence>MQRLKLFLPLIIFVIMAAIFFGVERRVQTGDYDPMALPSALVDRPLPSFSLPTLDGGQLSNAELPDTWFLVNVWATWCPSCHFEHPFLVELKEEGVAILGVDYKDKLVPAQRWLDEKGDPYFATLFDKVGTFGLDLGVTGAPETYLVDAEGIVRFRYQGALDRQIWDKVFAPRIAALQGTVEGGDSQ</sequence>
<keyword evidence="6" id="KW-1133">Transmembrane helix</keyword>
<evidence type="ECO:0000313" key="9">
    <source>
        <dbReference type="Proteomes" id="UP000765845"/>
    </source>
</evidence>
<evidence type="ECO:0000259" key="7">
    <source>
        <dbReference type="PROSITE" id="PS51352"/>
    </source>
</evidence>
<keyword evidence="4" id="KW-1015">Disulfide bond</keyword>
<evidence type="ECO:0000256" key="3">
    <source>
        <dbReference type="ARBA" id="ARBA00022748"/>
    </source>
</evidence>
<organism evidence="8 9">
    <name type="scientific">Spongiibacter thalassae</name>
    <dbReference type="NCBI Taxonomy" id="2721624"/>
    <lineage>
        <taxon>Bacteria</taxon>
        <taxon>Pseudomonadati</taxon>
        <taxon>Pseudomonadota</taxon>
        <taxon>Gammaproteobacteria</taxon>
        <taxon>Cellvibrionales</taxon>
        <taxon>Spongiibacteraceae</taxon>
        <taxon>Spongiibacter</taxon>
    </lineage>
</organism>
<dbReference type="InterPro" id="IPR013740">
    <property type="entry name" value="Redoxin"/>
</dbReference>
<dbReference type="InterPro" id="IPR017937">
    <property type="entry name" value="Thioredoxin_CS"/>
</dbReference>
<dbReference type="InterPro" id="IPR004799">
    <property type="entry name" value="Periplasmic_diS_OxRdtase_DsbE"/>
</dbReference>
<dbReference type="PROSITE" id="PS51352">
    <property type="entry name" value="THIOREDOXIN_2"/>
    <property type="match status" value="1"/>
</dbReference>
<reference evidence="8 9" key="1">
    <citation type="submission" date="2020-04" db="EMBL/GenBank/DDBJ databases">
        <authorList>
            <person name="Yoon J."/>
        </authorList>
    </citation>
    <scope>NUCLEOTIDE SEQUENCE [LARGE SCALE GENOMIC DNA]</scope>
    <source>
        <strain evidence="8 9">KMU-166</strain>
    </source>
</reference>
<dbReference type="InterPro" id="IPR013766">
    <property type="entry name" value="Thioredoxin_domain"/>
</dbReference>
<evidence type="ECO:0000256" key="6">
    <source>
        <dbReference type="SAM" id="Phobius"/>
    </source>
</evidence>
<dbReference type="CDD" id="cd03010">
    <property type="entry name" value="TlpA_like_DsbE"/>
    <property type="match status" value="1"/>
</dbReference>
<evidence type="ECO:0000256" key="1">
    <source>
        <dbReference type="ARBA" id="ARBA00004383"/>
    </source>
</evidence>
<keyword evidence="3" id="KW-0201">Cytochrome c-type biogenesis</keyword>
<dbReference type="Gene3D" id="3.40.30.10">
    <property type="entry name" value="Glutaredoxin"/>
    <property type="match status" value="1"/>
</dbReference>
<feature type="transmembrane region" description="Helical" evidence="6">
    <location>
        <begin position="6"/>
        <end position="23"/>
    </location>
</feature>
<accession>A0ABX1GCS5</accession>
<gene>
    <name evidence="8" type="ORF">HCU74_05990</name>
</gene>
<keyword evidence="6" id="KW-0472">Membrane</keyword>
<dbReference type="PANTHER" id="PTHR42852:SF6">
    <property type="entry name" value="THIOL:DISULFIDE INTERCHANGE PROTEIN DSBE"/>
    <property type="match status" value="1"/>
</dbReference>
<name>A0ABX1GCS5_9GAMM</name>
<keyword evidence="5" id="KW-0676">Redox-active center</keyword>
<dbReference type="PANTHER" id="PTHR42852">
    <property type="entry name" value="THIOL:DISULFIDE INTERCHANGE PROTEIN DSBE"/>
    <property type="match status" value="1"/>
</dbReference>
<comment type="caution">
    <text evidence="8">The sequence shown here is derived from an EMBL/GenBank/DDBJ whole genome shotgun (WGS) entry which is preliminary data.</text>
</comment>
<dbReference type="Proteomes" id="UP000765845">
    <property type="component" value="Unassembled WGS sequence"/>
</dbReference>
<proteinExistence type="inferred from homology"/>
<dbReference type="PROSITE" id="PS00194">
    <property type="entry name" value="THIOREDOXIN_1"/>
    <property type="match status" value="1"/>
</dbReference>
<dbReference type="Pfam" id="PF08534">
    <property type="entry name" value="Redoxin"/>
    <property type="match status" value="1"/>
</dbReference>
<dbReference type="EMBL" id="JAAWWK010000002">
    <property type="protein sequence ID" value="NKI16969.1"/>
    <property type="molecule type" value="Genomic_DNA"/>
</dbReference>
<comment type="similarity">
    <text evidence="2">Belongs to the thioredoxin family. DsbE subfamily.</text>
</comment>
<dbReference type="NCBIfam" id="TIGR00385">
    <property type="entry name" value="dsbE"/>
    <property type="match status" value="1"/>
</dbReference>
<evidence type="ECO:0000256" key="2">
    <source>
        <dbReference type="ARBA" id="ARBA00007758"/>
    </source>
</evidence>
<keyword evidence="6" id="KW-0812">Transmembrane</keyword>
<dbReference type="InterPro" id="IPR050553">
    <property type="entry name" value="Thioredoxin_ResA/DsbE_sf"/>
</dbReference>
<comment type="subcellular location">
    <subcellularLocation>
        <location evidence="1">Cell inner membrane</location>
        <topology evidence="1">Single-pass membrane protein</topology>
        <orientation evidence="1">Periplasmic side</orientation>
    </subcellularLocation>
</comment>
<protein>
    <submittedName>
        <fullName evidence="8">DsbE family thiol:disulfide interchange protein</fullName>
    </submittedName>
</protein>
<dbReference type="SUPFAM" id="SSF52833">
    <property type="entry name" value="Thioredoxin-like"/>
    <property type="match status" value="1"/>
</dbReference>
<dbReference type="InterPro" id="IPR036249">
    <property type="entry name" value="Thioredoxin-like_sf"/>
</dbReference>
<keyword evidence="9" id="KW-1185">Reference proteome</keyword>
<feature type="domain" description="Thioredoxin" evidence="7">
    <location>
        <begin position="40"/>
        <end position="179"/>
    </location>
</feature>
<evidence type="ECO:0000256" key="4">
    <source>
        <dbReference type="ARBA" id="ARBA00023157"/>
    </source>
</evidence>
<evidence type="ECO:0000313" key="8">
    <source>
        <dbReference type="EMBL" id="NKI16969.1"/>
    </source>
</evidence>